<keyword evidence="4" id="KW-0645">Protease</keyword>
<proteinExistence type="inferred from homology"/>
<dbReference type="PANTHER" id="PTHR42776:SF28">
    <property type="entry name" value="GLUTAMYL ENDOPEPTIDASE, CHLOROPLASTIC-RELATED"/>
    <property type="match status" value="1"/>
</dbReference>
<evidence type="ECO:0000256" key="7">
    <source>
        <dbReference type="ARBA" id="ARBA00022946"/>
    </source>
</evidence>
<keyword evidence="5" id="KW-0378">Hydrolase</keyword>
<keyword evidence="7" id="KW-0809">Transit peptide</keyword>
<dbReference type="GO" id="GO:0006508">
    <property type="term" value="P:proteolysis"/>
    <property type="evidence" value="ECO:0007669"/>
    <property type="project" value="UniProtKB-KW"/>
</dbReference>
<accession>A0A2V3J1B8</accession>
<evidence type="ECO:0000256" key="8">
    <source>
        <dbReference type="ARBA" id="ARBA00054431"/>
    </source>
</evidence>
<evidence type="ECO:0000256" key="6">
    <source>
        <dbReference type="ARBA" id="ARBA00022825"/>
    </source>
</evidence>
<feature type="compositionally biased region" description="Low complexity" evidence="11">
    <location>
        <begin position="514"/>
        <end position="527"/>
    </location>
</feature>
<evidence type="ECO:0000256" key="1">
    <source>
        <dbReference type="ARBA" id="ARBA00004470"/>
    </source>
</evidence>
<feature type="region of interest" description="Disordered" evidence="11">
    <location>
        <begin position="496"/>
        <end position="570"/>
    </location>
</feature>
<keyword evidence="14" id="KW-1185">Reference proteome</keyword>
<dbReference type="AlphaFoldDB" id="A0A2V3J1B8"/>
<keyword evidence="2" id="KW-0150">Chloroplast</keyword>
<comment type="function">
    <text evidence="8">Serine-type protease active in vitro against the LHCII N-terminal. Cleaves its substrate on the carboxy-side of Glu residues.</text>
</comment>
<dbReference type="OrthoDB" id="1812at2759"/>
<dbReference type="Proteomes" id="UP000247409">
    <property type="component" value="Unassembled WGS sequence"/>
</dbReference>
<evidence type="ECO:0000256" key="9">
    <source>
        <dbReference type="ARBA" id="ARBA00060950"/>
    </source>
</evidence>
<dbReference type="Gene3D" id="2.120.10.30">
    <property type="entry name" value="TolB, C-terminal domain"/>
    <property type="match status" value="1"/>
</dbReference>
<feature type="compositionally biased region" description="Polar residues" evidence="11">
    <location>
        <begin position="496"/>
        <end position="506"/>
    </location>
</feature>
<feature type="region of interest" description="Disordered" evidence="11">
    <location>
        <begin position="49"/>
        <end position="74"/>
    </location>
</feature>
<name>A0A2V3J1B8_9FLOR</name>
<feature type="compositionally biased region" description="Polar residues" evidence="11">
    <location>
        <begin position="276"/>
        <end position="285"/>
    </location>
</feature>
<comment type="caution">
    <text evidence="13">The sequence shown here is derived from an EMBL/GenBank/DDBJ whole genome shotgun (WGS) entry which is preliminary data.</text>
</comment>
<gene>
    <name evidence="13" type="ORF">BWQ96_02158</name>
</gene>
<dbReference type="Pfam" id="PF00326">
    <property type="entry name" value="Peptidase_S9"/>
    <property type="match status" value="1"/>
</dbReference>
<dbReference type="GO" id="GO:0004252">
    <property type="term" value="F:serine-type endopeptidase activity"/>
    <property type="evidence" value="ECO:0007669"/>
    <property type="project" value="TreeGrafter"/>
</dbReference>
<comment type="similarity">
    <text evidence="9">Belongs to the peptidase S9D family.</text>
</comment>
<dbReference type="EMBL" id="NBIV01000016">
    <property type="protein sequence ID" value="PXF48206.1"/>
    <property type="molecule type" value="Genomic_DNA"/>
</dbReference>
<dbReference type="GO" id="GO:0009570">
    <property type="term" value="C:chloroplast stroma"/>
    <property type="evidence" value="ECO:0007669"/>
    <property type="project" value="UniProtKB-SubCell"/>
</dbReference>
<dbReference type="SUPFAM" id="SSF53474">
    <property type="entry name" value="alpha/beta-Hydrolases"/>
    <property type="match status" value="1"/>
</dbReference>
<feature type="compositionally biased region" description="Polar residues" evidence="11">
    <location>
        <begin position="544"/>
        <end position="569"/>
    </location>
</feature>
<dbReference type="InterPro" id="IPR029058">
    <property type="entry name" value="AB_hydrolase_fold"/>
</dbReference>
<dbReference type="PANTHER" id="PTHR42776">
    <property type="entry name" value="SERINE PEPTIDASE S9 FAMILY MEMBER"/>
    <property type="match status" value="1"/>
</dbReference>
<feature type="domain" description="Peptidase S9 prolyl oligopeptidase catalytic" evidence="12">
    <location>
        <begin position="884"/>
        <end position="1039"/>
    </location>
</feature>
<dbReference type="SUPFAM" id="SSF82171">
    <property type="entry name" value="DPP6 N-terminal domain-like"/>
    <property type="match status" value="1"/>
</dbReference>
<keyword evidence="3" id="KW-0934">Plastid</keyword>
<comment type="subcellular location">
    <subcellularLocation>
        <location evidence="1">Plastid</location>
        <location evidence="1">Chloroplast stroma</location>
    </subcellularLocation>
</comment>
<protein>
    <recommendedName>
        <fullName evidence="10">Probable glutamyl endopeptidase, chloroplastic</fullName>
    </recommendedName>
</protein>
<dbReference type="STRING" id="448386.A0A2V3J1B8"/>
<evidence type="ECO:0000256" key="11">
    <source>
        <dbReference type="SAM" id="MobiDB-lite"/>
    </source>
</evidence>
<keyword evidence="6" id="KW-0720">Serine protease</keyword>
<evidence type="ECO:0000256" key="2">
    <source>
        <dbReference type="ARBA" id="ARBA00022528"/>
    </source>
</evidence>
<evidence type="ECO:0000256" key="10">
    <source>
        <dbReference type="ARBA" id="ARBA00073000"/>
    </source>
</evidence>
<evidence type="ECO:0000256" key="3">
    <source>
        <dbReference type="ARBA" id="ARBA00022640"/>
    </source>
</evidence>
<evidence type="ECO:0000313" key="13">
    <source>
        <dbReference type="EMBL" id="PXF48206.1"/>
    </source>
</evidence>
<evidence type="ECO:0000259" key="12">
    <source>
        <dbReference type="Pfam" id="PF00326"/>
    </source>
</evidence>
<dbReference type="InterPro" id="IPR011042">
    <property type="entry name" value="6-blade_b-propeller_TolB-like"/>
</dbReference>
<feature type="region of interest" description="Disordered" evidence="11">
    <location>
        <begin position="266"/>
        <end position="285"/>
    </location>
</feature>
<dbReference type="FunFam" id="3.40.50.1820:FF:000049">
    <property type="entry name" value="probable glutamyl endopeptidase, chloroplastic"/>
    <property type="match status" value="1"/>
</dbReference>
<sequence>MSPRKRAVAFVPAAVSYTLRRSSFISIHQHAQRPPRPSVFNRYQKTRAVLQQPARAPSKTTQKQPLPPRIAPPTKDEEVWYEDDCDETYQLPPPEIARLVDASGDPYVSLQPSSKEWIVMLQRPNMPPIAEVAAEELRLAGYRINANTYAPSRADYFIGMEMQRIDDSERRRLSITGLPPAPNDSPHTEIGYVRWAPDGKRFAFCVYDPLFGLELWVVDVNTRHAVPVLPGMRLNAVCSEPYTWTPDSKNIIAKFVIEDRLPPRKSRVPRGPMIQENLSSSPAPSRTYQDLLKSKHDVALFKHYTTCQLGLVDVEACEVVPLGEPGAFKHASPSPDGDYLLVDSMVPPYHYMMPAGRFPRKVEVWDAKTGEVACVVAEIPSQEKIPIAFDGVGEGPRSISWRADARAMLYWAEAQDGGDPNRKADIRDCVFTLPAPFTGRPRRLASLPWRYGGIIWGSDSVALLSERRYKTRSVRSYLMAPGSASATQISGEDFCSSEQYEQNGSPGSPKKDGSIQQSSSSNNAIGNGASGNGLPGNEDGETVMPSQGMQGMSGKVAQNGTIGNGSVQNGTGGNGHGEIFLDDHDLSAPCCARACDLTQWEAPKRLIVDIKNWEDVYNDPGSVCTTKNEWGKSVLRLIHPSGHFESGDDEAIGKPFLMMQGAGASSEGNKPFLSLFDTVSGKQTKVWQSTPPKFESIATVLKEDEKTGAPLEVLIRQETQTENPNFFLKNISGAVKEVFTKLAEENDEAAHEIDTTNASKQMRAVTKFAHPAPDLIDVKREIVQYKRADGVRLNGSLYLPPGYDQERDGPLPVFMWAYPREYKSAEFAGQTRGSPFRFVRLARTPLYWLTRGYAILDGPEMPIIGEGDAEANDTYMEQLVSSAEAAVDFLVRKGIGERGKIAIGGHSYGAFMTVNLLAHAPELFCCGIARSGAYNRTLTPFGFQSEERTLWQAREVYEKMSPYMYANCVEKPLLLVHGEADNNPGTFPMQSERLYQALKGHGKVCRYVALPHEGHGYRARESVMHVLAEMTTWLDRYCKGGEDGGDVKGRVGVL</sequence>
<dbReference type="ESTHER" id="9flor-a0a2v3j1b8">
    <property type="family name" value="Glutamyl_Peptidase_S9"/>
</dbReference>
<evidence type="ECO:0000256" key="4">
    <source>
        <dbReference type="ARBA" id="ARBA00022670"/>
    </source>
</evidence>
<reference evidence="13 14" key="1">
    <citation type="journal article" date="2018" name="Mol. Biol. Evol.">
        <title>Analysis of the draft genome of the red seaweed Gracilariopsis chorda provides insights into genome size evolution in Rhodophyta.</title>
        <authorList>
            <person name="Lee J."/>
            <person name="Yang E.C."/>
            <person name="Graf L."/>
            <person name="Yang J.H."/>
            <person name="Qiu H."/>
            <person name="Zel Zion U."/>
            <person name="Chan C.X."/>
            <person name="Stephens T.G."/>
            <person name="Weber A.P.M."/>
            <person name="Boo G.H."/>
            <person name="Boo S.M."/>
            <person name="Kim K.M."/>
            <person name="Shin Y."/>
            <person name="Jung M."/>
            <person name="Lee S.J."/>
            <person name="Yim H.S."/>
            <person name="Lee J.H."/>
            <person name="Bhattacharya D."/>
            <person name="Yoon H.S."/>
        </authorList>
    </citation>
    <scope>NUCLEOTIDE SEQUENCE [LARGE SCALE GENOMIC DNA]</scope>
    <source>
        <strain evidence="13 14">SKKU-2015</strain>
        <tissue evidence="13">Whole body</tissue>
    </source>
</reference>
<organism evidence="13 14">
    <name type="scientific">Gracilariopsis chorda</name>
    <dbReference type="NCBI Taxonomy" id="448386"/>
    <lineage>
        <taxon>Eukaryota</taxon>
        <taxon>Rhodophyta</taxon>
        <taxon>Florideophyceae</taxon>
        <taxon>Rhodymeniophycidae</taxon>
        <taxon>Gracilariales</taxon>
        <taxon>Gracilariaceae</taxon>
        <taxon>Gracilariopsis</taxon>
    </lineage>
</organism>
<dbReference type="Gene3D" id="3.40.50.1820">
    <property type="entry name" value="alpha/beta hydrolase"/>
    <property type="match status" value="1"/>
</dbReference>
<evidence type="ECO:0000313" key="14">
    <source>
        <dbReference type="Proteomes" id="UP000247409"/>
    </source>
</evidence>
<evidence type="ECO:0000256" key="5">
    <source>
        <dbReference type="ARBA" id="ARBA00022801"/>
    </source>
</evidence>
<dbReference type="InterPro" id="IPR001375">
    <property type="entry name" value="Peptidase_S9_cat"/>
</dbReference>